<dbReference type="EMBL" id="BAABIS010000001">
    <property type="protein sequence ID" value="GAA4832440.1"/>
    <property type="molecule type" value="Genomic_DNA"/>
</dbReference>
<evidence type="ECO:0000256" key="1">
    <source>
        <dbReference type="SAM" id="MobiDB-lite"/>
    </source>
</evidence>
<accession>A0ABP9D6S9</accession>
<proteinExistence type="predicted"/>
<name>A0ABP9D6S9_9ACTN</name>
<dbReference type="Proteomes" id="UP001501752">
    <property type="component" value="Unassembled WGS sequence"/>
</dbReference>
<keyword evidence="3" id="KW-1185">Reference proteome</keyword>
<gene>
    <name evidence="2" type="ORF">GCM10023235_03520</name>
</gene>
<evidence type="ECO:0000313" key="3">
    <source>
        <dbReference type="Proteomes" id="UP001501752"/>
    </source>
</evidence>
<evidence type="ECO:0000313" key="2">
    <source>
        <dbReference type="EMBL" id="GAA4832440.1"/>
    </source>
</evidence>
<reference evidence="3" key="1">
    <citation type="journal article" date="2019" name="Int. J. Syst. Evol. Microbiol.">
        <title>The Global Catalogue of Microorganisms (GCM) 10K type strain sequencing project: providing services to taxonomists for standard genome sequencing and annotation.</title>
        <authorList>
            <consortium name="The Broad Institute Genomics Platform"/>
            <consortium name="The Broad Institute Genome Sequencing Center for Infectious Disease"/>
            <person name="Wu L."/>
            <person name="Ma J."/>
        </authorList>
    </citation>
    <scope>NUCLEOTIDE SEQUENCE [LARGE SCALE GENOMIC DNA]</scope>
    <source>
        <strain evidence="3">JCM 13006</strain>
    </source>
</reference>
<feature type="region of interest" description="Disordered" evidence="1">
    <location>
        <begin position="1"/>
        <end position="33"/>
    </location>
</feature>
<sequence>MGHTSSRPVTVPRTLASPHRLSNPFDEPARDRGELDMAAPDGMILIVSITVNRARGPITLTWSPDVRNPYDHHP</sequence>
<organism evidence="2 3">
    <name type="scientific">Kitasatospora terrestris</name>
    <dbReference type="NCBI Taxonomy" id="258051"/>
    <lineage>
        <taxon>Bacteria</taxon>
        <taxon>Bacillati</taxon>
        <taxon>Actinomycetota</taxon>
        <taxon>Actinomycetes</taxon>
        <taxon>Kitasatosporales</taxon>
        <taxon>Streptomycetaceae</taxon>
        <taxon>Kitasatospora</taxon>
    </lineage>
</organism>
<protein>
    <submittedName>
        <fullName evidence="2">Uncharacterized protein</fullName>
    </submittedName>
</protein>
<comment type="caution">
    <text evidence="2">The sequence shown here is derived from an EMBL/GenBank/DDBJ whole genome shotgun (WGS) entry which is preliminary data.</text>
</comment>